<evidence type="ECO:0000313" key="1">
    <source>
        <dbReference type="EMBL" id="SFP92590.1"/>
    </source>
</evidence>
<reference evidence="1 2" key="1">
    <citation type="submission" date="2016-10" db="EMBL/GenBank/DDBJ databases">
        <authorList>
            <person name="de Groot N.N."/>
        </authorList>
    </citation>
    <scope>NUCLEOTIDE SEQUENCE [LARGE SCALE GENOMIC DNA]</scope>
    <source>
        <strain evidence="1 2">DSM 19547</strain>
    </source>
</reference>
<dbReference type="EMBL" id="FOXA01000019">
    <property type="protein sequence ID" value="SFP92590.1"/>
    <property type="molecule type" value="Genomic_DNA"/>
</dbReference>
<accession>A0A1I5UBD2</accession>
<dbReference type="Pfam" id="PF21810">
    <property type="entry name" value="DUF6880"/>
    <property type="match status" value="1"/>
</dbReference>
<protein>
    <submittedName>
        <fullName evidence="1">Uncharacterized protein</fullName>
    </submittedName>
</protein>
<dbReference type="RefSeq" id="WP_177215224.1">
    <property type="nucleotide sequence ID" value="NZ_FOXA01000019.1"/>
</dbReference>
<evidence type="ECO:0000313" key="2">
    <source>
        <dbReference type="Proteomes" id="UP000199356"/>
    </source>
</evidence>
<keyword evidence="2" id="KW-1185">Reference proteome</keyword>
<dbReference type="InterPro" id="IPR049245">
    <property type="entry name" value="DUF6880"/>
</dbReference>
<gene>
    <name evidence="1" type="ORF">SAMN04488047_11912</name>
</gene>
<name>A0A1I5UBD2_9RHOB</name>
<organism evidence="1 2">
    <name type="scientific">Tranquillimonas alkanivorans</name>
    <dbReference type="NCBI Taxonomy" id="441119"/>
    <lineage>
        <taxon>Bacteria</taxon>
        <taxon>Pseudomonadati</taxon>
        <taxon>Pseudomonadota</taxon>
        <taxon>Alphaproteobacteria</taxon>
        <taxon>Rhodobacterales</taxon>
        <taxon>Roseobacteraceae</taxon>
        <taxon>Tranquillimonas</taxon>
    </lineage>
</organism>
<proteinExistence type="predicted"/>
<dbReference type="Proteomes" id="UP000199356">
    <property type="component" value="Unassembled WGS sequence"/>
</dbReference>
<dbReference type="AlphaFoldDB" id="A0A1I5UBD2"/>
<sequence>MPKKTLNQANLKILGAEKLAALVMDLVQESADLQRRARMELSAAQGLGEVAADLRKRFASLRRGAFTRSTGC</sequence>
<dbReference type="STRING" id="441119.SAMN04488047_11912"/>